<gene>
    <name evidence="2" type="ORF">HYPSUDRAFT_976680</name>
</gene>
<evidence type="ECO:0000256" key="1">
    <source>
        <dbReference type="SAM" id="MobiDB-lite"/>
    </source>
</evidence>
<protein>
    <submittedName>
        <fullName evidence="2">Uncharacterized protein</fullName>
    </submittedName>
</protein>
<dbReference type="AlphaFoldDB" id="A0A0D2NG25"/>
<name>A0A0D2NG25_HYPSF</name>
<keyword evidence="3" id="KW-1185">Reference proteome</keyword>
<feature type="region of interest" description="Disordered" evidence="1">
    <location>
        <begin position="19"/>
        <end position="42"/>
    </location>
</feature>
<proteinExistence type="predicted"/>
<reference evidence="3" key="1">
    <citation type="submission" date="2014-04" db="EMBL/GenBank/DDBJ databases">
        <title>Evolutionary Origins and Diversification of the Mycorrhizal Mutualists.</title>
        <authorList>
            <consortium name="DOE Joint Genome Institute"/>
            <consortium name="Mycorrhizal Genomics Consortium"/>
            <person name="Kohler A."/>
            <person name="Kuo A."/>
            <person name="Nagy L.G."/>
            <person name="Floudas D."/>
            <person name="Copeland A."/>
            <person name="Barry K.W."/>
            <person name="Cichocki N."/>
            <person name="Veneault-Fourrey C."/>
            <person name="LaButti K."/>
            <person name="Lindquist E.A."/>
            <person name="Lipzen A."/>
            <person name="Lundell T."/>
            <person name="Morin E."/>
            <person name="Murat C."/>
            <person name="Riley R."/>
            <person name="Ohm R."/>
            <person name="Sun H."/>
            <person name="Tunlid A."/>
            <person name="Henrissat B."/>
            <person name="Grigoriev I.V."/>
            <person name="Hibbett D.S."/>
            <person name="Martin F."/>
        </authorList>
    </citation>
    <scope>NUCLEOTIDE SEQUENCE [LARGE SCALE GENOMIC DNA]</scope>
    <source>
        <strain evidence="3">FD-334 SS-4</strain>
    </source>
</reference>
<dbReference type="Proteomes" id="UP000054270">
    <property type="component" value="Unassembled WGS sequence"/>
</dbReference>
<dbReference type="EMBL" id="KN817596">
    <property type="protein sequence ID" value="KJA17934.1"/>
    <property type="molecule type" value="Genomic_DNA"/>
</dbReference>
<organism evidence="2 3">
    <name type="scientific">Hypholoma sublateritium (strain FD-334 SS-4)</name>
    <dbReference type="NCBI Taxonomy" id="945553"/>
    <lineage>
        <taxon>Eukaryota</taxon>
        <taxon>Fungi</taxon>
        <taxon>Dikarya</taxon>
        <taxon>Basidiomycota</taxon>
        <taxon>Agaricomycotina</taxon>
        <taxon>Agaricomycetes</taxon>
        <taxon>Agaricomycetidae</taxon>
        <taxon>Agaricales</taxon>
        <taxon>Agaricineae</taxon>
        <taxon>Strophariaceae</taxon>
        <taxon>Hypholoma</taxon>
    </lineage>
</organism>
<evidence type="ECO:0000313" key="2">
    <source>
        <dbReference type="EMBL" id="KJA17934.1"/>
    </source>
</evidence>
<evidence type="ECO:0000313" key="3">
    <source>
        <dbReference type="Proteomes" id="UP000054270"/>
    </source>
</evidence>
<accession>A0A0D2NG25</accession>
<sequence length="190" mass="22133">MTLERHPGRSFRHTLEVRQHRNLGSTSRPLATRSHMRSSLSQERETDFATLEVYHCINMGSNSRPLQTRSHMRSNQSREREAAALAKNNLSYNISRVVHLRNLESVVVMRPIRTYRLFRCKPRCLNIQRVYRLCGIVGDLFIRRWPSVHLGLWALRRNSHHHVQVGNLGEGVGQLEVLLYARIMVRSMDG</sequence>